<organism evidence="3 4">
    <name type="scientific">Neoarthrinium moseri</name>
    <dbReference type="NCBI Taxonomy" id="1658444"/>
    <lineage>
        <taxon>Eukaryota</taxon>
        <taxon>Fungi</taxon>
        <taxon>Dikarya</taxon>
        <taxon>Ascomycota</taxon>
        <taxon>Pezizomycotina</taxon>
        <taxon>Sordariomycetes</taxon>
        <taxon>Xylariomycetidae</taxon>
        <taxon>Amphisphaeriales</taxon>
        <taxon>Apiosporaceae</taxon>
        <taxon>Neoarthrinium</taxon>
    </lineage>
</organism>
<evidence type="ECO:0000256" key="1">
    <source>
        <dbReference type="SAM" id="MobiDB-lite"/>
    </source>
</evidence>
<sequence>MLLTALPSELILQIFEQIPDAQTLQSLACTCSNFQQIAEVCLYSRFLFTRRESFKKLVDSLNKDSQRYNHVRDVELRYSTQAYDFLSTEPMDLCEFPNLRSFVSESPFCNAHSYVGRKDEGIWIADMKHYLHAFERASILTPGPEDGTLSKPLNNLKSLTLHWTGGLNARFWTTTPSCPIFLLPSLKKLEISCVKIKASENDQALQPFAYRTNLEELTFTESLVTTEALERILSLPKSLRSLTLHEVYRHRFNVGTGDYRHPLDNLDGMLRAISQQSDNLRVLNIFGPSVNDLQIAHLDLSTFACLTHLGLRNTYRYRLEQPPPSLTTLRIEDFAATAMTPSRLDSLLSEVNIVDCVANCANRQETLKLDLRLQDVAIVMLIGGHGPDASRPLRAFVDNFVQEIGKRVEMRRNRHLSSYGTISPDAPQTSISAPSPRRTSPLRLRLLTAKRIRYMPPYLHTEKRPKWVVRYDSGILAHPYYDETGDLIGSESSEDEEMNEIFMAH</sequence>
<dbReference type="Gene3D" id="3.80.10.10">
    <property type="entry name" value="Ribonuclease Inhibitor"/>
    <property type="match status" value="1"/>
</dbReference>
<comment type="caution">
    <text evidence="3">The sequence shown here is derived from an EMBL/GenBank/DDBJ whole genome shotgun (WGS) entry which is preliminary data.</text>
</comment>
<dbReference type="InterPro" id="IPR032675">
    <property type="entry name" value="LRR_dom_sf"/>
</dbReference>
<dbReference type="InterPro" id="IPR001810">
    <property type="entry name" value="F-box_dom"/>
</dbReference>
<dbReference type="InterPro" id="IPR036047">
    <property type="entry name" value="F-box-like_dom_sf"/>
</dbReference>
<keyword evidence="4" id="KW-1185">Reference proteome</keyword>
<name>A0A9Q0AS57_9PEZI</name>
<dbReference type="CDD" id="cd09917">
    <property type="entry name" value="F-box_SF"/>
    <property type="match status" value="1"/>
</dbReference>
<dbReference type="Pfam" id="PF12937">
    <property type="entry name" value="F-box-like"/>
    <property type="match status" value="1"/>
</dbReference>
<protein>
    <recommendedName>
        <fullName evidence="2">F-box domain-containing protein</fullName>
    </recommendedName>
</protein>
<dbReference type="SUPFAM" id="SSF81383">
    <property type="entry name" value="F-box domain"/>
    <property type="match status" value="1"/>
</dbReference>
<dbReference type="EMBL" id="JAFIMR010000001">
    <property type="protein sequence ID" value="KAI1881518.1"/>
    <property type="molecule type" value="Genomic_DNA"/>
</dbReference>
<evidence type="ECO:0000259" key="2">
    <source>
        <dbReference type="PROSITE" id="PS50181"/>
    </source>
</evidence>
<gene>
    <name evidence="3" type="ORF">JX265_000344</name>
</gene>
<accession>A0A9Q0AS57</accession>
<dbReference type="AlphaFoldDB" id="A0A9Q0AS57"/>
<reference evidence="3" key="1">
    <citation type="submission" date="2021-03" db="EMBL/GenBank/DDBJ databases">
        <title>Revisited historic fungal species revealed as producer of novel bioactive compounds through whole genome sequencing and comparative genomics.</title>
        <authorList>
            <person name="Vignolle G.A."/>
            <person name="Hochenegger N."/>
            <person name="Mach R.L."/>
            <person name="Mach-Aigner A.R."/>
            <person name="Javad Rahimi M."/>
            <person name="Salim K.A."/>
            <person name="Chan C.M."/>
            <person name="Lim L.B.L."/>
            <person name="Cai F."/>
            <person name="Druzhinina I.S."/>
            <person name="U'Ren J.M."/>
            <person name="Derntl C."/>
        </authorList>
    </citation>
    <scope>NUCLEOTIDE SEQUENCE</scope>
    <source>
        <strain evidence="3">TUCIM 5799</strain>
    </source>
</reference>
<evidence type="ECO:0000313" key="4">
    <source>
        <dbReference type="Proteomes" id="UP000829685"/>
    </source>
</evidence>
<feature type="domain" description="F-box" evidence="2">
    <location>
        <begin position="1"/>
        <end position="57"/>
    </location>
</feature>
<dbReference type="PROSITE" id="PS50181">
    <property type="entry name" value="FBOX"/>
    <property type="match status" value="1"/>
</dbReference>
<feature type="region of interest" description="Disordered" evidence="1">
    <location>
        <begin position="418"/>
        <end position="438"/>
    </location>
</feature>
<dbReference type="SUPFAM" id="SSF52047">
    <property type="entry name" value="RNI-like"/>
    <property type="match status" value="1"/>
</dbReference>
<proteinExistence type="predicted"/>
<evidence type="ECO:0000313" key="3">
    <source>
        <dbReference type="EMBL" id="KAI1881518.1"/>
    </source>
</evidence>
<dbReference type="Proteomes" id="UP000829685">
    <property type="component" value="Unassembled WGS sequence"/>
</dbReference>
<feature type="compositionally biased region" description="Polar residues" evidence="1">
    <location>
        <begin position="418"/>
        <end position="431"/>
    </location>
</feature>